<protein>
    <submittedName>
        <fullName evidence="1">Uncharacterized protein</fullName>
    </submittedName>
</protein>
<name>A0AA38HED0_9TREE</name>
<dbReference type="RefSeq" id="XP_052948885.1">
    <property type="nucleotide sequence ID" value="XM_053090570.1"/>
</dbReference>
<evidence type="ECO:0000313" key="1">
    <source>
        <dbReference type="EMBL" id="KAI9639108.1"/>
    </source>
</evidence>
<dbReference type="Proteomes" id="UP001164286">
    <property type="component" value="Unassembled WGS sequence"/>
</dbReference>
<gene>
    <name evidence="1" type="ORF">MKK02DRAFT_39386</name>
</gene>
<dbReference type="EMBL" id="JAKWFO010000001">
    <property type="protein sequence ID" value="KAI9639108.1"/>
    <property type="molecule type" value="Genomic_DNA"/>
</dbReference>
<organism evidence="1 2">
    <name type="scientific">Dioszegia hungarica</name>
    <dbReference type="NCBI Taxonomy" id="4972"/>
    <lineage>
        <taxon>Eukaryota</taxon>
        <taxon>Fungi</taxon>
        <taxon>Dikarya</taxon>
        <taxon>Basidiomycota</taxon>
        <taxon>Agaricomycotina</taxon>
        <taxon>Tremellomycetes</taxon>
        <taxon>Tremellales</taxon>
        <taxon>Bulleribasidiaceae</taxon>
        <taxon>Dioszegia</taxon>
    </lineage>
</organism>
<dbReference type="GeneID" id="77729775"/>
<sequence>MSDPIPPSKTTSLKRNFQMHPSLLRYALPLSKFARLPSNAGEQIWVGLIIVGKGEVLSPSGPEGTKPKPTALLVRRTSSEPATAVNCCSDPTVESGPLSSGQSIHVTRDTARLPIFEDGYDLPSLPAEFGTDQTLLEAVDRCAREVTGKGAKEIVRFLGRGDYDLVSPASARSVAEVAETGEKTCAAAAVGRAVRYDFLVKLHQGEMVLPEGTEGKWEGTDESWRVMKRVPAATAAGAGAAVSELEE</sequence>
<dbReference type="AlphaFoldDB" id="A0AA38HED0"/>
<accession>A0AA38HED0</accession>
<evidence type="ECO:0000313" key="2">
    <source>
        <dbReference type="Proteomes" id="UP001164286"/>
    </source>
</evidence>
<keyword evidence="2" id="KW-1185">Reference proteome</keyword>
<proteinExistence type="predicted"/>
<reference evidence="1" key="1">
    <citation type="journal article" date="2022" name="G3 (Bethesda)">
        <title>High quality genome of the basidiomycete yeast Dioszegia hungarica PDD-24b-2 isolated from cloud water.</title>
        <authorList>
            <person name="Jarrige D."/>
            <person name="Haridas S."/>
            <person name="Bleykasten-Grosshans C."/>
            <person name="Joly M."/>
            <person name="Nadalig T."/>
            <person name="Sancelme M."/>
            <person name="Vuilleumier S."/>
            <person name="Grigoriev I.V."/>
            <person name="Amato P."/>
            <person name="Bringel F."/>
        </authorList>
    </citation>
    <scope>NUCLEOTIDE SEQUENCE</scope>
    <source>
        <strain evidence="1">PDD-24b-2</strain>
    </source>
</reference>
<comment type="caution">
    <text evidence="1">The sequence shown here is derived from an EMBL/GenBank/DDBJ whole genome shotgun (WGS) entry which is preliminary data.</text>
</comment>